<protein>
    <submittedName>
        <fullName evidence="5">WD repeat-containing protein 53</fullName>
    </submittedName>
</protein>
<sequence length="1333" mass="143438">MPLPGNQPLYEASQVVLQPHDHGNEHRRQDGSDNHHHHYQDSRYQTQTPSIQSSRSNTGSSPIHYPQPKSPLVVNPVALWESSEEQARRRAWAQQVHAPLSEQQYTEDGKPSPFSSALIPDQGVPPSSMDRIDSSQLPADTPWKISHVRQRPSAEDSRSVNAPPPPHAGMQFKEGVASDENARDAAGQLLQRWNEAVISRNLRPHFGSIDSGQASHSLPRLERGTDAIRLETTVSCEAEDSKGERTVYRFTLSSTLDVGGAQNGMPPSTTAPLHHLQQKPQQQMDLAVQPGSLAANAGRGIPVDNHSSAAPHEYADITDLPQPANYREPAMSRRSSFVQLPPTAARSAQASLRGGPEYQDQFAVADARYWKLQRQLIDLEMSQHRQEDKQRLAAGDKTSAASGIGGWGVQEPETIDLASPPTPTQKQPSQQMAYGIEPQGGRRLVRRPSAFSIVDPMAVQEQQPMQHVAHLPMVALPGGHEPVHSGVAAAAAVPLAATSATRNRSASSPRLASMATSENTRRYRQPISGLASTIDDAGEFVQAQAQPLTSAAAAAAVPTSPGLPKRSRSYSALRRIATEKNAQAAAFPKSPKTVRDHKATGPTFAAEDTTIPRNSANGLGAGDDNDDAGGDSGVDSENDKDFLSATGRAPTPYPRSLLRRNGSANEDATSDMSANDSNQATVGSESSDISRRRNIPDSLQIDASARGFEPTQFDMSPASAGTPLTPGRQKMRPTINWGDDDGDEIPPDNDMSLNAQWLRIIKGAPPARAPIYAAKAELPSQPLTSEQPAAEPADETEEMPIGDGAETPIEINIDELTIATKESLDTCSSGSDGDRIEPDLQDTLAVKQVVDPDIPTGSASDIVVEAAKRPAVAESHSVTAVAVESPSQLPQKPQQQQRLSSGTRAPPRKLHSTKSFLNLTSKTYDTVSDSEMDPGELEMQEKFWARAMKPPKSGASTPYTPGRRKSIVEMSSAISPRDLESWMHWQGDQSSTISRPVELEKPDDSVSAEPTVEQRSEVPDLITPPTSKDRASSNALAIVLGQEYSNDSAGSSELDDDGDDDDDDDELEIQFAHSTKPASEVARLNQHRDRITALAAGTSSCETLLLSGSDDGTVALWDMRYNATIGAVGGFDLGEEYSGITGVGFASDFSLVVSYGSHVSVLDRRKIGGHSQRPAVELADIDNGFDVEALSTRGDFVALVDAEGMASVFDVTDSGISVDRYDGAHDALASCVAIHPEQPEIATGGFDQKVRFWDMAEEAQIDEMDANVVSNQTTSQKQLVNPPFVYTLDYWNTETDSSTRMLASGHADGGIMCIDGESARFWPECHGYSISAL</sequence>
<feature type="region of interest" description="Disordered" evidence="4">
    <location>
        <begin position="1"/>
        <end position="71"/>
    </location>
</feature>
<dbReference type="PANTHER" id="PTHR44666:SF1">
    <property type="entry name" value="WD REPEAT-CONTAINING PROTEIN 53"/>
    <property type="match status" value="1"/>
</dbReference>
<reference evidence="5" key="1">
    <citation type="submission" date="2022-07" db="EMBL/GenBank/DDBJ databases">
        <title>Phylogenomic reconstructions and comparative analyses of Kickxellomycotina fungi.</title>
        <authorList>
            <person name="Reynolds N.K."/>
            <person name="Stajich J.E."/>
            <person name="Barry K."/>
            <person name="Grigoriev I.V."/>
            <person name="Crous P."/>
            <person name="Smith M.E."/>
        </authorList>
    </citation>
    <scope>NUCLEOTIDE SEQUENCE</scope>
    <source>
        <strain evidence="5">BCRC 34489</strain>
    </source>
</reference>
<dbReference type="PROSITE" id="PS50294">
    <property type="entry name" value="WD_REPEATS_REGION"/>
    <property type="match status" value="2"/>
</dbReference>
<feature type="region of interest" description="Disordered" evidence="4">
    <location>
        <begin position="943"/>
        <end position="1032"/>
    </location>
</feature>
<dbReference type="InterPro" id="IPR015943">
    <property type="entry name" value="WD40/YVTN_repeat-like_dom_sf"/>
</dbReference>
<feature type="region of interest" description="Disordered" evidence="4">
    <location>
        <begin position="91"/>
        <end position="172"/>
    </location>
</feature>
<feature type="region of interest" description="Disordered" evidence="4">
    <location>
        <begin position="314"/>
        <end position="342"/>
    </location>
</feature>
<name>A0A9W8LGX0_9FUNG</name>
<dbReference type="PROSITE" id="PS00678">
    <property type="entry name" value="WD_REPEATS_1"/>
    <property type="match status" value="2"/>
</dbReference>
<evidence type="ECO:0000256" key="4">
    <source>
        <dbReference type="SAM" id="MobiDB-lite"/>
    </source>
</evidence>
<feature type="repeat" description="WD" evidence="3">
    <location>
        <begin position="1084"/>
        <end position="1127"/>
    </location>
</feature>
<keyword evidence="6" id="KW-1185">Reference proteome</keyword>
<feature type="region of interest" description="Disordered" evidence="4">
    <location>
        <begin position="777"/>
        <end position="802"/>
    </location>
</feature>
<dbReference type="InterPro" id="IPR036322">
    <property type="entry name" value="WD40_repeat_dom_sf"/>
</dbReference>
<evidence type="ECO:0000256" key="2">
    <source>
        <dbReference type="ARBA" id="ARBA00022737"/>
    </source>
</evidence>
<feature type="compositionally biased region" description="Polar residues" evidence="4">
    <location>
        <begin position="662"/>
        <end position="687"/>
    </location>
</feature>
<evidence type="ECO:0000256" key="1">
    <source>
        <dbReference type="ARBA" id="ARBA00022574"/>
    </source>
</evidence>
<feature type="compositionally biased region" description="Low complexity" evidence="4">
    <location>
        <begin position="885"/>
        <end position="901"/>
    </location>
</feature>
<feature type="region of interest" description="Disordered" evidence="4">
    <location>
        <begin position="873"/>
        <end position="917"/>
    </location>
</feature>
<proteinExistence type="predicted"/>
<dbReference type="EMBL" id="JANBUM010000347">
    <property type="protein sequence ID" value="KAJ2778501.1"/>
    <property type="molecule type" value="Genomic_DNA"/>
</dbReference>
<dbReference type="InterPro" id="IPR019775">
    <property type="entry name" value="WD40_repeat_CS"/>
</dbReference>
<evidence type="ECO:0000256" key="3">
    <source>
        <dbReference type="PROSITE-ProRule" id="PRU00221"/>
    </source>
</evidence>
<dbReference type="SMART" id="SM00320">
    <property type="entry name" value="WD40"/>
    <property type="match status" value="2"/>
</dbReference>
<dbReference type="InterPro" id="IPR042453">
    <property type="entry name" value="WDR53"/>
</dbReference>
<dbReference type="Pfam" id="PF00400">
    <property type="entry name" value="WD40"/>
    <property type="match status" value="2"/>
</dbReference>
<dbReference type="Gene3D" id="2.130.10.10">
    <property type="entry name" value="YVTN repeat-like/Quinoprotein amine dehydrogenase"/>
    <property type="match status" value="1"/>
</dbReference>
<feature type="region of interest" description="Disordered" evidence="4">
    <location>
        <begin position="1044"/>
        <end position="1065"/>
    </location>
</feature>
<feature type="repeat" description="WD" evidence="3">
    <location>
        <begin position="1222"/>
        <end position="1263"/>
    </location>
</feature>
<dbReference type="SUPFAM" id="SSF50978">
    <property type="entry name" value="WD40 repeat-like"/>
    <property type="match status" value="1"/>
</dbReference>
<gene>
    <name evidence="5" type="primary">WDR53</name>
    <name evidence="5" type="ORF">GGI15_004159</name>
</gene>
<dbReference type="PANTHER" id="PTHR44666">
    <property type="entry name" value="WD REPEAT-CONTAINING PROTEIN 53"/>
    <property type="match status" value="1"/>
</dbReference>
<feature type="region of interest" description="Disordered" evidence="4">
    <location>
        <begin position="708"/>
        <end position="730"/>
    </location>
</feature>
<dbReference type="Proteomes" id="UP001140172">
    <property type="component" value="Unassembled WGS sequence"/>
</dbReference>
<feature type="compositionally biased region" description="Polar residues" evidence="4">
    <location>
        <begin position="42"/>
        <end position="61"/>
    </location>
</feature>
<feature type="compositionally biased region" description="Acidic residues" evidence="4">
    <location>
        <begin position="623"/>
        <end position="636"/>
    </location>
</feature>
<dbReference type="OrthoDB" id="2014201at2759"/>
<accession>A0A9W8LGX0</accession>
<evidence type="ECO:0000313" key="5">
    <source>
        <dbReference type="EMBL" id="KAJ2778501.1"/>
    </source>
</evidence>
<feature type="region of interest" description="Disordered" evidence="4">
    <location>
        <begin position="387"/>
        <end position="430"/>
    </location>
</feature>
<feature type="compositionally biased region" description="Basic and acidic residues" evidence="4">
    <location>
        <begin position="19"/>
        <end position="34"/>
    </location>
</feature>
<feature type="region of interest" description="Disordered" evidence="4">
    <location>
        <begin position="580"/>
        <end position="694"/>
    </location>
</feature>
<comment type="caution">
    <text evidence="5">The sequence shown here is derived from an EMBL/GenBank/DDBJ whole genome shotgun (WGS) entry which is preliminary data.</text>
</comment>
<keyword evidence="2" id="KW-0677">Repeat</keyword>
<dbReference type="InterPro" id="IPR001680">
    <property type="entry name" value="WD40_rpt"/>
</dbReference>
<organism evidence="5 6">
    <name type="scientific">Coemansia interrupta</name>
    <dbReference type="NCBI Taxonomy" id="1126814"/>
    <lineage>
        <taxon>Eukaryota</taxon>
        <taxon>Fungi</taxon>
        <taxon>Fungi incertae sedis</taxon>
        <taxon>Zoopagomycota</taxon>
        <taxon>Kickxellomycotina</taxon>
        <taxon>Kickxellomycetes</taxon>
        <taxon>Kickxellales</taxon>
        <taxon>Kickxellaceae</taxon>
        <taxon>Coemansia</taxon>
    </lineage>
</organism>
<evidence type="ECO:0000313" key="6">
    <source>
        <dbReference type="Proteomes" id="UP001140172"/>
    </source>
</evidence>
<feature type="compositionally biased region" description="Acidic residues" evidence="4">
    <location>
        <begin position="1053"/>
        <end position="1065"/>
    </location>
</feature>
<keyword evidence="1 3" id="KW-0853">WD repeat</keyword>
<dbReference type="PROSITE" id="PS50082">
    <property type="entry name" value="WD_REPEATS_2"/>
    <property type="match status" value="2"/>
</dbReference>